<dbReference type="EC" id="4.3.2.10" evidence="10"/>
<evidence type="ECO:0000256" key="3">
    <source>
        <dbReference type="ARBA" id="ARBA00022605"/>
    </source>
</evidence>
<dbReference type="SUPFAM" id="SSF52317">
    <property type="entry name" value="Class I glutamine amidotransferase-like"/>
    <property type="match status" value="1"/>
</dbReference>
<keyword evidence="4 10" id="KW-0378">Hydrolase</keyword>
<dbReference type="InterPro" id="IPR017926">
    <property type="entry name" value="GATASE"/>
</dbReference>
<evidence type="ECO:0000256" key="1">
    <source>
        <dbReference type="ARBA" id="ARBA00005091"/>
    </source>
</evidence>
<dbReference type="GO" id="GO:0016829">
    <property type="term" value="F:lyase activity"/>
    <property type="evidence" value="ECO:0007669"/>
    <property type="project" value="UniProtKB-KW"/>
</dbReference>
<evidence type="ECO:0000256" key="2">
    <source>
        <dbReference type="ARBA" id="ARBA00011152"/>
    </source>
</evidence>
<keyword evidence="10" id="KW-0963">Cytoplasm</keyword>
<dbReference type="GO" id="GO:0005737">
    <property type="term" value="C:cytoplasm"/>
    <property type="evidence" value="ECO:0007669"/>
    <property type="project" value="UniProtKB-SubCell"/>
</dbReference>
<evidence type="ECO:0000256" key="9">
    <source>
        <dbReference type="ARBA" id="ARBA00049534"/>
    </source>
</evidence>
<evidence type="ECO:0000256" key="10">
    <source>
        <dbReference type="HAMAP-Rule" id="MF_00278"/>
    </source>
</evidence>
<feature type="domain" description="Glutamine amidotransferase" evidence="12">
    <location>
        <begin position="11"/>
        <end position="203"/>
    </location>
</feature>
<dbReference type="GO" id="GO:0000105">
    <property type="term" value="P:L-histidine biosynthetic process"/>
    <property type="evidence" value="ECO:0007669"/>
    <property type="project" value="UniProtKB-UniRule"/>
</dbReference>
<dbReference type="GO" id="GO:0004359">
    <property type="term" value="F:glutaminase activity"/>
    <property type="evidence" value="ECO:0007669"/>
    <property type="project" value="UniProtKB-EC"/>
</dbReference>
<dbReference type="GO" id="GO:0000107">
    <property type="term" value="F:imidazoleglycerol-phosphate synthase activity"/>
    <property type="evidence" value="ECO:0007669"/>
    <property type="project" value="UniProtKB-UniRule"/>
</dbReference>
<dbReference type="InterPro" id="IPR029062">
    <property type="entry name" value="Class_I_gatase-like"/>
</dbReference>
<comment type="function">
    <text evidence="10">IGPS catalyzes the conversion of PRFAR and glutamine to IGP, AICAR and glutamate. The HisH subunit catalyzes the hydrolysis of glutamine to glutamate and ammonia as part of the synthesis of IGP and AICAR. The resulting ammonia molecule is channeled to the active site of HisF.</text>
</comment>
<comment type="subcellular location">
    <subcellularLocation>
        <location evidence="10">Cytoplasm</location>
    </subcellularLocation>
</comment>
<dbReference type="InterPro" id="IPR010139">
    <property type="entry name" value="Imidazole-glycPsynth_HisH"/>
</dbReference>
<dbReference type="EMBL" id="BRXS01000002">
    <property type="protein sequence ID" value="GLC24466.1"/>
    <property type="molecule type" value="Genomic_DNA"/>
</dbReference>
<gene>
    <name evidence="10 13" type="primary">hisH</name>
    <name evidence="13" type="ORF">rosag_09790</name>
</gene>
<keyword evidence="3 10" id="KW-0028">Amino-acid biosynthesis</keyword>
<accession>A0AA37Q7K5</accession>
<evidence type="ECO:0000256" key="7">
    <source>
        <dbReference type="ARBA" id="ARBA00023239"/>
    </source>
</evidence>
<comment type="caution">
    <text evidence="13">The sequence shown here is derived from an EMBL/GenBank/DDBJ whole genome shotgun (WGS) entry which is preliminary data.</text>
</comment>
<evidence type="ECO:0000256" key="11">
    <source>
        <dbReference type="PIRSR" id="PIRSR000495-1"/>
    </source>
</evidence>
<protein>
    <recommendedName>
        <fullName evidence="10">Imidazole glycerol phosphate synthase subunit HisH</fullName>
        <ecNumber evidence="10">4.3.2.10</ecNumber>
    </recommendedName>
    <alternativeName>
        <fullName evidence="10">IGP synthase glutaminase subunit</fullName>
        <ecNumber evidence="10">3.5.1.2</ecNumber>
    </alternativeName>
    <alternativeName>
        <fullName evidence="10">IGP synthase subunit HisH</fullName>
    </alternativeName>
    <alternativeName>
        <fullName evidence="10">ImGP synthase subunit HisH</fullName>
        <shortName evidence="10">IGPS subunit HisH</shortName>
    </alternativeName>
</protein>
<dbReference type="PIRSF" id="PIRSF000495">
    <property type="entry name" value="Amidotransf_hisH"/>
    <property type="match status" value="1"/>
</dbReference>
<dbReference type="PANTHER" id="PTHR42701:SF1">
    <property type="entry name" value="IMIDAZOLE GLYCEROL PHOSPHATE SYNTHASE SUBUNIT HISH"/>
    <property type="match status" value="1"/>
</dbReference>
<keyword evidence="14" id="KW-1185">Reference proteome</keyword>
<feature type="active site" description="Nucleophile" evidence="10 11">
    <location>
        <position position="85"/>
    </location>
</feature>
<dbReference type="AlphaFoldDB" id="A0AA37Q7K5"/>
<keyword evidence="7 10" id="KW-0456">Lyase</keyword>
<evidence type="ECO:0000256" key="6">
    <source>
        <dbReference type="ARBA" id="ARBA00023102"/>
    </source>
</evidence>
<dbReference type="NCBIfam" id="TIGR01855">
    <property type="entry name" value="IMP_synth_hisH"/>
    <property type="match status" value="1"/>
</dbReference>
<feature type="active site" evidence="10 11">
    <location>
        <position position="190"/>
    </location>
</feature>
<evidence type="ECO:0000256" key="8">
    <source>
        <dbReference type="ARBA" id="ARBA00047838"/>
    </source>
</evidence>
<dbReference type="PANTHER" id="PTHR42701">
    <property type="entry name" value="IMIDAZOLE GLYCEROL PHOSPHATE SYNTHASE SUBUNIT HISH"/>
    <property type="match status" value="1"/>
</dbReference>
<feature type="active site" evidence="10 11">
    <location>
        <position position="188"/>
    </location>
</feature>
<evidence type="ECO:0000256" key="5">
    <source>
        <dbReference type="ARBA" id="ARBA00022962"/>
    </source>
</evidence>
<keyword evidence="6 10" id="KW-0368">Histidine biosynthesis</keyword>
<comment type="pathway">
    <text evidence="1 10">Amino-acid biosynthesis; L-histidine biosynthesis; L-histidine from 5-phospho-alpha-D-ribose 1-diphosphate: step 5/9.</text>
</comment>
<organism evidence="13 14">
    <name type="scientific">Roseisolibacter agri</name>
    <dbReference type="NCBI Taxonomy" id="2014610"/>
    <lineage>
        <taxon>Bacteria</taxon>
        <taxon>Pseudomonadati</taxon>
        <taxon>Gemmatimonadota</taxon>
        <taxon>Gemmatimonadia</taxon>
        <taxon>Gemmatimonadales</taxon>
        <taxon>Gemmatimonadaceae</taxon>
        <taxon>Roseisolibacter</taxon>
    </lineage>
</organism>
<dbReference type="Proteomes" id="UP001161325">
    <property type="component" value="Unassembled WGS sequence"/>
</dbReference>
<evidence type="ECO:0000256" key="4">
    <source>
        <dbReference type="ARBA" id="ARBA00022801"/>
    </source>
</evidence>
<reference evidence="13" key="1">
    <citation type="submission" date="2022-08" db="EMBL/GenBank/DDBJ databases">
        <title>Draft genome sequencing of Roseisolibacter agri AW1220.</title>
        <authorList>
            <person name="Tobiishi Y."/>
            <person name="Tonouchi A."/>
        </authorList>
    </citation>
    <scope>NUCLEOTIDE SEQUENCE</scope>
    <source>
        <strain evidence="13">AW1220</strain>
    </source>
</reference>
<proteinExistence type="inferred from homology"/>
<name>A0AA37Q7K5_9BACT</name>
<evidence type="ECO:0000259" key="12">
    <source>
        <dbReference type="Pfam" id="PF00117"/>
    </source>
</evidence>
<dbReference type="Pfam" id="PF00117">
    <property type="entry name" value="GATase"/>
    <property type="match status" value="1"/>
</dbReference>
<dbReference type="Gene3D" id="3.40.50.880">
    <property type="match status" value="1"/>
</dbReference>
<dbReference type="EC" id="3.5.1.2" evidence="10"/>
<comment type="subunit">
    <text evidence="2 10">Heterodimer of HisH and HisF.</text>
</comment>
<evidence type="ECO:0000313" key="13">
    <source>
        <dbReference type="EMBL" id="GLC24466.1"/>
    </source>
</evidence>
<sequence length="219" mass="22603">MTTVYPPRVTLFDYGAGNLHSLAKALEHAGAAVRIEADAAAAVRDTDALVLPGVGAFAAAAERLAPGREAMRDAIAAGLPTLGICLGMQLMFDGSDEGPGEGLGLIPGRVTRIQAQRVPQIGWNTVEPTGGAPDPLLAVSGLTIAYYANSFVCRPEDADASVVAWSEHEGDRFPAAVRAARAVGVQFHPEKSSAPGVAMIDAFVRSLNTPASTSSGPDR</sequence>
<evidence type="ECO:0000313" key="14">
    <source>
        <dbReference type="Proteomes" id="UP001161325"/>
    </source>
</evidence>
<dbReference type="PROSITE" id="PS51273">
    <property type="entry name" value="GATASE_TYPE_1"/>
    <property type="match status" value="1"/>
</dbReference>
<comment type="catalytic activity">
    <reaction evidence="8 10">
        <text>5-[(5-phospho-1-deoxy-D-ribulos-1-ylimino)methylamino]-1-(5-phospho-beta-D-ribosyl)imidazole-4-carboxamide + L-glutamine = D-erythro-1-(imidazol-4-yl)glycerol 3-phosphate + 5-amino-1-(5-phospho-beta-D-ribosyl)imidazole-4-carboxamide + L-glutamate + H(+)</text>
        <dbReference type="Rhea" id="RHEA:24793"/>
        <dbReference type="ChEBI" id="CHEBI:15378"/>
        <dbReference type="ChEBI" id="CHEBI:29985"/>
        <dbReference type="ChEBI" id="CHEBI:58278"/>
        <dbReference type="ChEBI" id="CHEBI:58359"/>
        <dbReference type="ChEBI" id="CHEBI:58475"/>
        <dbReference type="ChEBI" id="CHEBI:58525"/>
        <dbReference type="EC" id="4.3.2.10"/>
    </reaction>
</comment>
<comment type="catalytic activity">
    <reaction evidence="9 10">
        <text>L-glutamine + H2O = L-glutamate + NH4(+)</text>
        <dbReference type="Rhea" id="RHEA:15889"/>
        <dbReference type="ChEBI" id="CHEBI:15377"/>
        <dbReference type="ChEBI" id="CHEBI:28938"/>
        <dbReference type="ChEBI" id="CHEBI:29985"/>
        <dbReference type="ChEBI" id="CHEBI:58359"/>
        <dbReference type="EC" id="3.5.1.2"/>
    </reaction>
</comment>
<keyword evidence="5 10" id="KW-0315">Glutamine amidotransferase</keyword>
<dbReference type="HAMAP" id="MF_00278">
    <property type="entry name" value="HisH"/>
    <property type="match status" value="1"/>
</dbReference>